<keyword evidence="2" id="KW-1185">Reference proteome</keyword>
<protein>
    <submittedName>
        <fullName evidence="1">Uncharacterized protein</fullName>
    </submittedName>
</protein>
<dbReference type="AlphaFoldDB" id="A0A0D9WNU6"/>
<evidence type="ECO:0000313" key="1">
    <source>
        <dbReference type="EnsemblPlants" id="LPERR06G08280.1"/>
    </source>
</evidence>
<organism evidence="1 2">
    <name type="scientific">Leersia perrieri</name>
    <dbReference type="NCBI Taxonomy" id="77586"/>
    <lineage>
        <taxon>Eukaryota</taxon>
        <taxon>Viridiplantae</taxon>
        <taxon>Streptophyta</taxon>
        <taxon>Embryophyta</taxon>
        <taxon>Tracheophyta</taxon>
        <taxon>Spermatophyta</taxon>
        <taxon>Magnoliopsida</taxon>
        <taxon>Liliopsida</taxon>
        <taxon>Poales</taxon>
        <taxon>Poaceae</taxon>
        <taxon>BOP clade</taxon>
        <taxon>Oryzoideae</taxon>
        <taxon>Oryzeae</taxon>
        <taxon>Oryzinae</taxon>
        <taxon>Leersia</taxon>
    </lineage>
</organism>
<evidence type="ECO:0000313" key="2">
    <source>
        <dbReference type="Proteomes" id="UP000032180"/>
    </source>
</evidence>
<reference evidence="2" key="2">
    <citation type="submission" date="2013-12" db="EMBL/GenBank/DDBJ databases">
        <authorList>
            <person name="Yu Y."/>
            <person name="Lee S."/>
            <person name="de Baynast K."/>
            <person name="Wissotski M."/>
            <person name="Liu L."/>
            <person name="Talag J."/>
            <person name="Goicoechea J."/>
            <person name="Angelova A."/>
            <person name="Jetty R."/>
            <person name="Kudrna D."/>
            <person name="Golser W."/>
            <person name="Rivera L."/>
            <person name="Zhang J."/>
            <person name="Wing R."/>
        </authorList>
    </citation>
    <scope>NUCLEOTIDE SEQUENCE</scope>
</reference>
<proteinExistence type="predicted"/>
<dbReference type="Gramene" id="LPERR06G08280.1">
    <property type="protein sequence ID" value="LPERR06G08280.1"/>
    <property type="gene ID" value="LPERR06G08280"/>
</dbReference>
<accession>A0A0D9WNU6</accession>
<sequence>MGSYTNLDNNIMTMDYGELPEVDRLAFEAYAEDLRRKMLSCYRRTRQGVIKQEEFKLPVVNKSMVMTDSSKAPLNASEIVHMVDDAVVASLMNWFTSLSDTLDARMNDLENRLSSRLLGNAFTSYNSGHIYNVSSLIILHQLMYNTVGR</sequence>
<dbReference type="Proteomes" id="UP000032180">
    <property type="component" value="Chromosome 6"/>
</dbReference>
<dbReference type="HOGENOM" id="CLU_1752360_0_0_1"/>
<name>A0A0D9WNU6_9ORYZ</name>
<reference evidence="1 2" key="1">
    <citation type="submission" date="2012-08" db="EMBL/GenBank/DDBJ databases">
        <title>Oryza genome evolution.</title>
        <authorList>
            <person name="Wing R.A."/>
        </authorList>
    </citation>
    <scope>NUCLEOTIDE SEQUENCE</scope>
</reference>
<reference evidence="1" key="3">
    <citation type="submission" date="2015-04" db="UniProtKB">
        <authorList>
            <consortium name="EnsemblPlants"/>
        </authorList>
    </citation>
    <scope>IDENTIFICATION</scope>
</reference>
<dbReference type="EnsemblPlants" id="LPERR06G08280.1">
    <property type="protein sequence ID" value="LPERR06G08280.1"/>
    <property type="gene ID" value="LPERR06G08280"/>
</dbReference>